<dbReference type="Proteomes" id="UP001596368">
    <property type="component" value="Unassembled WGS sequence"/>
</dbReference>
<accession>A0ABD5XSQ6</accession>
<dbReference type="Pfam" id="PF26448">
    <property type="entry name" value="DUF8127"/>
    <property type="match status" value="1"/>
</dbReference>
<gene>
    <name evidence="1" type="ORF">ACFQRB_05085</name>
</gene>
<organism evidence="1 2">
    <name type="scientific">Halobaculum litoreum</name>
    <dbReference type="NCBI Taxonomy" id="3031998"/>
    <lineage>
        <taxon>Archaea</taxon>
        <taxon>Methanobacteriati</taxon>
        <taxon>Methanobacteriota</taxon>
        <taxon>Stenosarchaea group</taxon>
        <taxon>Halobacteria</taxon>
        <taxon>Halobacteriales</taxon>
        <taxon>Haloferacaceae</taxon>
        <taxon>Halobaculum</taxon>
    </lineage>
</organism>
<name>A0ABD5XSQ6_9EURY</name>
<dbReference type="InterPro" id="IPR058440">
    <property type="entry name" value="DUF8127"/>
</dbReference>
<protein>
    <submittedName>
        <fullName evidence="1">Uncharacterized protein</fullName>
    </submittedName>
</protein>
<dbReference type="RefSeq" id="WP_284012437.1">
    <property type="nucleotide sequence ID" value="NZ_CP126156.1"/>
</dbReference>
<keyword evidence="2" id="KW-1185">Reference proteome</keyword>
<evidence type="ECO:0000313" key="2">
    <source>
        <dbReference type="Proteomes" id="UP001596368"/>
    </source>
</evidence>
<sequence length="233" mass="25285">MDTRSRVRLALALLLVAAPLWGPPLDVTGTDYVYRTAEIETDGGEIGLDQPGFWAGPTDQIACLSALATADQDTGCYLESRLRHGDVRVDYPGIEAFNGEPATPRPRYVVFGTHGAVYERTLTYDHADESFVYGLDRVDPETALDDVAADPEGAPSAVREALDTGEARRNEPLDRIDGGRIYSHEGEYVLVYEDRVSGLLTAKPLTERVFEVVAVLVGALLLFRVGRDTAGGS</sequence>
<dbReference type="AlphaFoldDB" id="A0ABD5XSQ6"/>
<dbReference type="EMBL" id="JBHSZG010000001">
    <property type="protein sequence ID" value="MFC7136090.1"/>
    <property type="molecule type" value="Genomic_DNA"/>
</dbReference>
<proteinExistence type="predicted"/>
<comment type="caution">
    <text evidence="1">The sequence shown here is derived from an EMBL/GenBank/DDBJ whole genome shotgun (WGS) entry which is preliminary data.</text>
</comment>
<dbReference type="GeneID" id="81122434"/>
<evidence type="ECO:0000313" key="1">
    <source>
        <dbReference type="EMBL" id="MFC7136090.1"/>
    </source>
</evidence>
<reference evidence="1 2" key="1">
    <citation type="journal article" date="2019" name="Int. J. Syst. Evol. Microbiol.">
        <title>The Global Catalogue of Microorganisms (GCM) 10K type strain sequencing project: providing services to taxonomists for standard genome sequencing and annotation.</title>
        <authorList>
            <consortium name="The Broad Institute Genomics Platform"/>
            <consortium name="The Broad Institute Genome Sequencing Center for Infectious Disease"/>
            <person name="Wu L."/>
            <person name="Ma J."/>
        </authorList>
    </citation>
    <scope>NUCLEOTIDE SEQUENCE [LARGE SCALE GENOMIC DNA]</scope>
    <source>
        <strain evidence="1 2">DT92</strain>
    </source>
</reference>